<evidence type="ECO:0000313" key="3">
    <source>
        <dbReference type="Proteomes" id="UP001305414"/>
    </source>
</evidence>
<organism evidence="2 3">
    <name type="scientific">Xylaria bambusicola</name>
    <dbReference type="NCBI Taxonomy" id="326684"/>
    <lineage>
        <taxon>Eukaryota</taxon>
        <taxon>Fungi</taxon>
        <taxon>Dikarya</taxon>
        <taxon>Ascomycota</taxon>
        <taxon>Pezizomycotina</taxon>
        <taxon>Sordariomycetes</taxon>
        <taxon>Xylariomycetidae</taxon>
        <taxon>Xylariales</taxon>
        <taxon>Xylariaceae</taxon>
        <taxon>Xylaria</taxon>
    </lineage>
</organism>
<dbReference type="SMART" id="SM00855">
    <property type="entry name" value="PGAM"/>
    <property type="match status" value="1"/>
</dbReference>
<dbReference type="EMBL" id="JAWHQM010000009">
    <property type="protein sequence ID" value="KAK5628746.1"/>
    <property type="molecule type" value="Genomic_DNA"/>
</dbReference>
<accession>A0AAN7Z8P9</accession>
<sequence length="256" mass="28798">MPPTLILIRHAEAEHNDTKNYLIHDPNLTKLGREQCAELRKGLMEDPLAQQAELIITSPMRRTIQTALDTVDWLIEKGVKVQADAHWQENSTKPCDVGTAVTSLAKEYPNIDYSTVDPVWPDKTSPAGRQYHYTKTAILARGQAALQKLYERPEKVIIVVSHSGFLRVGVTGCWFFNADYRIFEFAVMSSPGSPYQLEQHASTKENGGGLGHSWTEQVVLGSDLPDKLPKVRIIDNEQPSNPDRLHTMARPYPDRL</sequence>
<evidence type="ECO:0000313" key="2">
    <source>
        <dbReference type="EMBL" id="KAK5628746.1"/>
    </source>
</evidence>
<feature type="region of interest" description="Disordered" evidence="1">
    <location>
        <begin position="235"/>
        <end position="256"/>
    </location>
</feature>
<evidence type="ECO:0008006" key="4">
    <source>
        <dbReference type="Google" id="ProtNLM"/>
    </source>
</evidence>
<dbReference type="PANTHER" id="PTHR48100:SF24">
    <property type="entry name" value="PHOSPHOGLYCERATE MUTASE"/>
    <property type="match status" value="1"/>
</dbReference>
<dbReference type="InterPro" id="IPR029033">
    <property type="entry name" value="His_PPase_superfam"/>
</dbReference>
<evidence type="ECO:0000256" key="1">
    <source>
        <dbReference type="SAM" id="MobiDB-lite"/>
    </source>
</evidence>
<dbReference type="CDD" id="cd07067">
    <property type="entry name" value="HP_PGM_like"/>
    <property type="match status" value="1"/>
</dbReference>
<dbReference type="Gene3D" id="3.40.50.1240">
    <property type="entry name" value="Phosphoglycerate mutase-like"/>
    <property type="match status" value="1"/>
</dbReference>
<dbReference type="Pfam" id="PF00300">
    <property type="entry name" value="His_Phos_1"/>
    <property type="match status" value="1"/>
</dbReference>
<proteinExistence type="predicted"/>
<dbReference type="GO" id="GO:0016791">
    <property type="term" value="F:phosphatase activity"/>
    <property type="evidence" value="ECO:0007669"/>
    <property type="project" value="TreeGrafter"/>
</dbReference>
<name>A0AAN7Z8P9_9PEZI</name>
<reference evidence="2 3" key="1">
    <citation type="submission" date="2023-10" db="EMBL/GenBank/DDBJ databases">
        <title>Draft genome sequence of Xylaria bambusicola isolate GMP-LS, the root and basal stem rot pathogen of sugarcane in Indonesia.</title>
        <authorList>
            <person name="Selvaraj P."/>
            <person name="Muralishankar V."/>
            <person name="Muruganantham S."/>
            <person name="Sp S."/>
            <person name="Haryani S."/>
            <person name="Lau K.J.X."/>
            <person name="Naqvi N.I."/>
        </authorList>
    </citation>
    <scope>NUCLEOTIDE SEQUENCE [LARGE SCALE GENOMIC DNA]</scope>
    <source>
        <strain evidence="2">GMP-LS</strain>
    </source>
</reference>
<dbReference type="AlphaFoldDB" id="A0AAN7Z8P9"/>
<dbReference type="GO" id="GO:0005737">
    <property type="term" value="C:cytoplasm"/>
    <property type="evidence" value="ECO:0007669"/>
    <property type="project" value="TreeGrafter"/>
</dbReference>
<gene>
    <name evidence="2" type="ORF">RRF57_004461</name>
</gene>
<dbReference type="SUPFAM" id="SSF53254">
    <property type="entry name" value="Phosphoglycerate mutase-like"/>
    <property type="match status" value="1"/>
</dbReference>
<keyword evidence="3" id="KW-1185">Reference proteome</keyword>
<dbReference type="InterPro" id="IPR013078">
    <property type="entry name" value="His_Pase_superF_clade-1"/>
</dbReference>
<dbReference type="Proteomes" id="UP001305414">
    <property type="component" value="Unassembled WGS sequence"/>
</dbReference>
<comment type="caution">
    <text evidence="2">The sequence shown here is derived from an EMBL/GenBank/DDBJ whole genome shotgun (WGS) entry which is preliminary data.</text>
</comment>
<dbReference type="InterPro" id="IPR050275">
    <property type="entry name" value="PGM_Phosphatase"/>
</dbReference>
<dbReference type="PANTHER" id="PTHR48100">
    <property type="entry name" value="BROAD-SPECIFICITY PHOSPHATASE YOR283W-RELATED"/>
    <property type="match status" value="1"/>
</dbReference>
<protein>
    <recommendedName>
        <fullName evidence="4">Phosphoglycerate mutase-like protein</fullName>
    </recommendedName>
</protein>